<accession>A0ABY7DFN9</accession>
<gene>
    <name evidence="1" type="ORF">MAR_027944</name>
</gene>
<evidence type="ECO:0000313" key="2">
    <source>
        <dbReference type="Proteomes" id="UP001164746"/>
    </source>
</evidence>
<sequence length="347" mass="39344">MCLGYETNGTHIGRNVTSFHTPSDRIPRWADYEPAPNMHDIDCILVDYKKGLIVRACDEMHPFFCKRRACLKGYMSCDTATKCVPEARKCDGKLDSNDMNYIDVETSESFSTRTLFSGQQRIWTMKAPIGLRIKLYRFTGTVSAGVYLYSDNNYMTVRLYANNLQQNFNAKTLSYTADNTNIFLGYKDLDATSALKSLTFPYQGMEYKPEGLYLRWRITALGGDYITYYVEPIDKTKPTSGKIRGGMTYLEPGDVRVTGRKELHITMEGVPENLQLMYKSGCGDITLMHEYGTIQLFDEIIPNNATCTWTLKGGEAVGRGLALKFMNDLYDDPRTTLATKSMDVFTI</sequence>
<reference evidence="1" key="1">
    <citation type="submission" date="2022-11" db="EMBL/GenBank/DDBJ databases">
        <title>Centuries of genome instability and evolution in soft-shell clam transmissible cancer (bioRxiv).</title>
        <authorList>
            <person name="Hart S.F.M."/>
            <person name="Yonemitsu M.A."/>
            <person name="Giersch R.M."/>
            <person name="Beal B.F."/>
            <person name="Arriagada G."/>
            <person name="Davis B.W."/>
            <person name="Ostrander E.A."/>
            <person name="Goff S.P."/>
            <person name="Metzger M.J."/>
        </authorList>
    </citation>
    <scope>NUCLEOTIDE SEQUENCE</scope>
    <source>
        <strain evidence="1">MELC-2E11</strain>
        <tissue evidence="1">Siphon/mantle</tissue>
    </source>
</reference>
<protein>
    <recommendedName>
        <fullName evidence="3">CUB domain-containing protein</fullName>
    </recommendedName>
</protein>
<proteinExistence type="predicted"/>
<dbReference type="EMBL" id="CP111013">
    <property type="protein sequence ID" value="WAQ95254.1"/>
    <property type="molecule type" value="Genomic_DNA"/>
</dbReference>
<keyword evidence="2" id="KW-1185">Reference proteome</keyword>
<organism evidence="1 2">
    <name type="scientific">Mya arenaria</name>
    <name type="common">Soft-shell clam</name>
    <dbReference type="NCBI Taxonomy" id="6604"/>
    <lineage>
        <taxon>Eukaryota</taxon>
        <taxon>Metazoa</taxon>
        <taxon>Spiralia</taxon>
        <taxon>Lophotrochozoa</taxon>
        <taxon>Mollusca</taxon>
        <taxon>Bivalvia</taxon>
        <taxon>Autobranchia</taxon>
        <taxon>Heteroconchia</taxon>
        <taxon>Euheterodonta</taxon>
        <taxon>Imparidentia</taxon>
        <taxon>Neoheterodontei</taxon>
        <taxon>Myida</taxon>
        <taxon>Myoidea</taxon>
        <taxon>Myidae</taxon>
        <taxon>Mya</taxon>
    </lineage>
</organism>
<name>A0ABY7DFN9_MYAAR</name>
<evidence type="ECO:0000313" key="1">
    <source>
        <dbReference type="EMBL" id="WAQ95254.1"/>
    </source>
</evidence>
<evidence type="ECO:0008006" key="3">
    <source>
        <dbReference type="Google" id="ProtNLM"/>
    </source>
</evidence>
<dbReference type="Proteomes" id="UP001164746">
    <property type="component" value="Chromosome 2"/>
</dbReference>